<feature type="binding site" evidence="4 6">
    <location>
        <position position="141"/>
    </location>
    <ligand>
        <name>substrate</name>
    </ligand>
</feature>
<reference evidence="10" key="1">
    <citation type="submission" date="2016-11" db="EMBL/GenBank/DDBJ databases">
        <title>Actinomyces gypaetusis sp. nov. isolated from Gypaetus barbatus in Qinghai Tibet Plateau China.</title>
        <authorList>
            <person name="Meng X."/>
        </authorList>
    </citation>
    <scope>NUCLEOTIDE SEQUENCE [LARGE SCALE GENOMIC DNA]</scope>
    <source>
        <strain evidence="10">DSM 15383</strain>
    </source>
</reference>
<gene>
    <name evidence="4" type="primary">truA</name>
    <name evidence="9" type="ORF">BM477_07670</name>
</gene>
<evidence type="ECO:0000256" key="5">
    <source>
        <dbReference type="PIRSR" id="PIRSR001430-1"/>
    </source>
</evidence>
<evidence type="ECO:0000313" key="10">
    <source>
        <dbReference type="Proteomes" id="UP000186465"/>
    </source>
</evidence>
<dbReference type="Pfam" id="PF01416">
    <property type="entry name" value="PseudoU_synth_1"/>
    <property type="match status" value="1"/>
</dbReference>
<name>A0A1Q5PJI2_9ACTO</name>
<dbReference type="PIRSF" id="PIRSF001430">
    <property type="entry name" value="tRNA_psdUrid_synth"/>
    <property type="match status" value="1"/>
</dbReference>
<dbReference type="Proteomes" id="UP000186465">
    <property type="component" value="Unassembled WGS sequence"/>
</dbReference>
<evidence type="ECO:0000259" key="8">
    <source>
        <dbReference type="Pfam" id="PF01416"/>
    </source>
</evidence>
<dbReference type="GO" id="GO:0003723">
    <property type="term" value="F:RNA binding"/>
    <property type="evidence" value="ECO:0007669"/>
    <property type="project" value="InterPro"/>
</dbReference>
<comment type="catalytic activity">
    <reaction evidence="4 7">
        <text>uridine(38/39/40) in tRNA = pseudouridine(38/39/40) in tRNA</text>
        <dbReference type="Rhea" id="RHEA:22376"/>
        <dbReference type="Rhea" id="RHEA-COMP:10085"/>
        <dbReference type="Rhea" id="RHEA-COMP:10087"/>
        <dbReference type="ChEBI" id="CHEBI:65314"/>
        <dbReference type="ChEBI" id="CHEBI:65315"/>
        <dbReference type="EC" id="5.4.99.12"/>
    </reaction>
</comment>
<evidence type="ECO:0000313" key="9">
    <source>
        <dbReference type="EMBL" id="OKL46047.1"/>
    </source>
</evidence>
<sequence length="309" mass="34057">MRLQIRYSRSVTEQRLRFDLAYDGTDFHGWAAQPGQRTVQGELERVLGTICRQAVSLTVAGRTDAGVHATGQVAHLDLPASLCVQLLGHEGERSEKFAQRLNSMLAREASGPRGSADVQVKSVRLVDASFDARFSALRRRYTYRIADSLAARNPLTRHWVSWVDAPAEGLNLPTMNQAARTVLGEHDFLSFCKPREGATTIRTLTAFSFTRAEDDQIEADVQADAFCHSMVRSLVGAAILVGRGARPENYLAELLKHPSREQAAPLAPPQGLVLAEVSYGEDADAWAQQAQLARRRRDEADCDCEKGSQ</sequence>
<dbReference type="EMBL" id="MPDM01000010">
    <property type="protein sequence ID" value="OKL46047.1"/>
    <property type="molecule type" value="Genomic_DNA"/>
</dbReference>
<dbReference type="InterPro" id="IPR020097">
    <property type="entry name" value="PsdUridine_synth_TruA_a/b_dom"/>
</dbReference>
<evidence type="ECO:0000256" key="4">
    <source>
        <dbReference type="HAMAP-Rule" id="MF_00171"/>
    </source>
</evidence>
<protein>
    <recommendedName>
        <fullName evidence="4">tRNA pseudouridine synthase A</fullName>
        <ecNumber evidence="4">5.4.99.12</ecNumber>
    </recommendedName>
    <alternativeName>
        <fullName evidence="4">tRNA pseudouridine(38-40) synthase</fullName>
    </alternativeName>
    <alternativeName>
        <fullName evidence="4">tRNA pseudouridylate synthase I</fullName>
    </alternativeName>
    <alternativeName>
        <fullName evidence="4">tRNA-uridine isomerase I</fullName>
    </alternativeName>
</protein>
<dbReference type="EC" id="5.4.99.12" evidence="4"/>
<keyword evidence="10" id="KW-1185">Reference proteome</keyword>
<feature type="domain" description="Pseudouridine synthase I TruA alpha/beta" evidence="8">
    <location>
        <begin position="178"/>
        <end position="279"/>
    </location>
</feature>
<dbReference type="InterPro" id="IPR020094">
    <property type="entry name" value="TruA/RsuA/RluB/E/F_N"/>
</dbReference>
<dbReference type="GO" id="GO:0031119">
    <property type="term" value="P:tRNA pseudouridine synthesis"/>
    <property type="evidence" value="ECO:0007669"/>
    <property type="project" value="UniProtKB-UniRule"/>
</dbReference>
<comment type="similarity">
    <text evidence="1 4 7">Belongs to the tRNA pseudouridine synthase TruA family.</text>
</comment>
<dbReference type="PANTHER" id="PTHR11142:SF0">
    <property type="entry name" value="TRNA PSEUDOURIDINE SYNTHASE-LIKE 1"/>
    <property type="match status" value="1"/>
</dbReference>
<comment type="function">
    <text evidence="4">Formation of pseudouridine at positions 38, 39 and 40 in the anticodon stem and loop of transfer RNAs.</text>
</comment>
<dbReference type="NCBIfam" id="TIGR00071">
    <property type="entry name" value="hisT_truA"/>
    <property type="match status" value="1"/>
</dbReference>
<dbReference type="GO" id="GO:0160147">
    <property type="term" value="F:tRNA pseudouridine(38-40) synthase activity"/>
    <property type="evidence" value="ECO:0007669"/>
    <property type="project" value="UniProtKB-EC"/>
</dbReference>
<accession>A0A1Q5PJI2</accession>
<dbReference type="CDD" id="cd02570">
    <property type="entry name" value="PseudoU_synth_EcTruA"/>
    <property type="match status" value="1"/>
</dbReference>
<comment type="subunit">
    <text evidence="4">Homodimer.</text>
</comment>
<dbReference type="InterPro" id="IPR020103">
    <property type="entry name" value="PsdUridine_synth_cat_dom_sf"/>
</dbReference>
<evidence type="ECO:0000256" key="2">
    <source>
        <dbReference type="ARBA" id="ARBA00022694"/>
    </source>
</evidence>
<dbReference type="HAMAP" id="MF_00171">
    <property type="entry name" value="TruA"/>
    <property type="match status" value="1"/>
</dbReference>
<dbReference type="InterPro" id="IPR001406">
    <property type="entry name" value="PsdUridine_synth_TruA"/>
</dbReference>
<dbReference type="Gene3D" id="3.30.70.660">
    <property type="entry name" value="Pseudouridine synthase I, catalytic domain, C-terminal subdomain"/>
    <property type="match status" value="1"/>
</dbReference>
<keyword evidence="2 4" id="KW-0819">tRNA processing</keyword>
<comment type="caution">
    <text evidence="4">Lacks conserved residue(s) required for the propagation of feature annotation.</text>
</comment>
<dbReference type="SUPFAM" id="SSF55120">
    <property type="entry name" value="Pseudouridine synthase"/>
    <property type="match status" value="1"/>
</dbReference>
<dbReference type="PANTHER" id="PTHR11142">
    <property type="entry name" value="PSEUDOURIDYLATE SYNTHASE"/>
    <property type="match status" value="1"/>
</dbReference>
<evidence type="ECO:0000256" key="3">
    <source>
        <dbReference type="ARBA" id="ARBA00023235"/>
    </source>
</evidence>
<evidence type="ECO:0000256" key="1">
    <source>
        <dbReference type="ARBA" id="ARBA00009375"/>
    </source>
</evidence>
<evidence type="ECO:0000256" key="6">
    <source>
        <dbReference type="PIRSR" id="PIRSR001430-2"/>
    </source>
</evidence>
<keyword evidence="3 4" id="KW-0413">Isomerase</keyword>
<feature type="active site" description="Nucleophile" evidence="4 5">
    <location>
        <position position="64"/>
    </location>
</feature>
<dbReference type="InterPro" id="IPR020095">
    <property type="entry name" value="PsdUridine_synth_TruA_C"/>
</dbReference>
<organism evidence="9 10">
    <name type="scientific">Boudabousia marimammalium</name>
    <dbReference type="NCBI Taxonomy" id="156892"/>
    <lineage>
        <taxon>Bacteria</taxon>
        <taxon>Bacillati</taxon>
        <taxon>Actinomycetota</taxon>
        <taxon>Actinomycetes</taxon>
        <taxon>Actinomycetales</taxon>
        <taxon>Actinomycetaceae</taxon>
        <taxon>Boudabousia</taxon>
    </lineage>
</organism>
<dbReference type="STRING" id="156892.BM477_07670"/>
<evidence type="ECO:0000256" key="7">
    <source>
        <dbReference type="RuleBase" id="RU003792"/>
    </source>
</evidence>
<dbReference type="AlphaFoldDB" id="A0A1Q5PJI2"/>
<proteinExistence type="inferred from homology"/>
<dbReference type="Gene3D" id="3.30.70.580">
    <property type="entry name" value="Pseudouridine synthase I, catalytic domain, N-terminal subdomain"/>
    <property type="match status" value="1"/>
</dbReference>
<comment type="caution">
    <text evidence="9">The sequence shown here is derived from an EMBL/GenBank/DDBJ whole genome shotgun (WGS) entry which is preliminary data.</text>
</comment>